<dbReference type="AlphaFoldDB" id="A0A0F9T6D8"/>
<protein>
    <submittedName>
        <fullName evidence="1">Uncharacterized protein</fullName>
    </submittedName>
</protein>
<organism evidence="1">
    <name type="scientific">marine sediment metagenome</name>
    <dbReference type="NCBI Taxonomy" id="412755"/>
    <lineage>
        <taxon>unclassified sequences</taxon>
        <taxon>metagenomes</taxon>
        <taxon>ecological metagenomes</taxon>
    </lineage>
</organism>
<proteinExistence type="predicted"/>
<dbReference type="EMBL" id="LAZR01000402">
    <property type="protein sequence ID" value="KKN70482.1"/>
    <property type="molecule type" value="Genomic_DNA"/>
</dbReference>
<reference evidence="1" key="1">
    <citation type="journal article" date="2015" name="Nature">
        <title>Complex archaea that bridge the gap between prokaryotes and eukaryotes.</title>
        <authorList>
            <person name="Spang A."/>
            <person name="Saw J.H."/>
            <person name="Jorgensen S.L."/>
            <person name="Zaremba-Niedzwiedzka K."/>
            <person name="Martijn J."/>
            <person name="Lind A.E."/>
            <person name="van Eijk R."/>
            <person name="Schleper C."/>
            <person name="Guy L."/>
            <person name="Ettema T.J."/>
        </authorList>
    </citation>
    <scope>NUCLEOTIDE SEQUENCE</scope>
</reference>
<evidence type="ECO:0000313" key="1">
    <source>
        <dbReference type="EMBL" id="KKN70482.1"/>
    </source>
</evidence>
<accession>A0A0F9T6D8</accession>
<name>A0A0F9T6D8_9ZZZZ</name>
<comment type="caution">
    <text evidence="1">The sequence shown here is derived from an EMBL/GenBank/DDBJ whole genome shotgun (WGS) entry which is preliminary data.</text>
</comment>
<sequence length="184" mass="21141">MLTVGNRITESLVLGATKNEIRGRVSRANWLKDFTTKATIIGECETSGVLPQAMAAHLVLIGDKIHLTHYPMARLTQNYVKGLRNLGIEFEDKLQESLFAIAMYHHPTEVRDAVRRSRDHEIRIGKEPTNFKNWMFVQDFLFVDMQDTMKVKPILRLMYTIIEIMSAIADEFPDDLSPRHRITG</sequence>
<gene>
    <name evidence="1" type="ORF">LCGC14_0430600</name>
</gene>